<keyword evidence="2" id="KW-1185">Reference proteome</keyword>
<gene>
    <name evidence="1" type="primary">Acey_s0010.g1112</name>
    <name evidence="1" type="ORF">Y032_0010g1112</name>
</gene>
<evidence type="ECO:0000313" key="2">
    <source>
        <dbReference type="Proteomes" id="UP000024635"/>
    </source>
</evidence>
<name>A0A016VFE5_9BILA</name>
<accession>A0A016VFE5</accession>
<dbReference type="EMBL" id="JARK01001346">
    <property type="protein sequence ID" value="EYC26359.1"/>
    <property type="molecule type" value="Genomic_DNA"/>
</dbReference>
<dbReference type="Proteomes" id="UP000024635">
    <property type="component" value="Unassembled WGS sequence"/>
</dbReference>
<reference evidence="2" key="1">
    <citation type="journal article" date="2015" name="Nat. Genet.">
        <title>The genome and transcriptome of the zoonotic hookworm Ancylostoma ceylanicum identify infection-specific gene families.</title>
        <authorList>
            <person name="Schwarz E.M."/>
            <person name="Hu Y."/>
            <person name="Antoshechkin I."/>
            <person name="Miller M.M."/>
            <person name="Sternberg P.W."/>
            <person name="Aroian R.V."/>
        </authorList>
    </citation>
    <scope>NUCLEOTIDE SEQUENCE</scope>
    <source>
        <strain evidence="2">HY135</strain>
    </source>
</reference>
<comment type="caution">
    <text evidence="1">The sequence shown here is derived from an EMBL/GenBank/DDBJ whole genome shotgun (WGS) entry which is preliminary data.</text>
</comment>
<sequence length="67" mass="7758">MRSCAGPPRLRSRKFCCTTRIYIRGSLQNVIWTASKAAPTEIFGFEILAYIEGTEDVQHFLEYETFH</sequence>
<dbReference type="AlphaFoldDB" id="A0A016VFE5"/>
<organism evidence="1 2">
    <name type="scientific">Ancylostoma ceylanicum</name>
    <dbReference type="NCBI Taxonomy" id="53326"/>
    <lineage>
        <taxon>Eukaryota</taxon>
        <taxon>Metazoa</taxon>
        <taxon>Ecdysozoa</taxon>
        <taxon>Nematoda</taxon>
        <taxon>Chromadorea</taxon>
        <taxon>Rhabditida</taxon>
        <taxon>Rhabditina</taxon>
        <taxon>Rhabditomorpha</taxon>
        <taxon>Strongyloidea</taxon>
        <taxon>Ancylostomatidae</taxon>
        <taxon>Ancylostomatinae</taxon>
        <taxon>Ancylostoma</taxon>
    </lineage>
</organism>
<protein>
    <submittedName>
        <fullName evidence="1">Uncharacterized protein</fullName>
    </submittedName>
</protein>
<evidence type="ECO:0000313" key="1">
    <source>
        <dbReference type="EMBL" id="EYC26359.1"/>
    </source>
</evidence>
<proteinExistence type="predicted"/>